<dbReference type="AlphaFoldDB" id="A6F459"/>
<dbReference type="EMBL" id="ABCP01000039">
    <property type="protein sequence ID" value="EDM46459.1"/>
    <property type="molecule type" value="Genomic_DNA"/>
</dbReference>
<feature type="transmembrane region" description="Helical" evidence="1">
    <location>
        <begin position="82"/>
        <end position="108"/>
    </location>
</feature>
<dbReference type="STRING" id="443152.MDG893_01855"/>
<keyword evidence="1" id="KW-0812">Transmembrane</keyword>
<accession>A6F459</accession>
<keyword evidence="1" id="KW-1133">Transmembrane helix</keyword>
<keyword evidence="1" id="KW-0472">Membrane</keyword>
<keyword evidence="3" id="KW-1185">Reference proteome</keyword>
<protein>
    <submittedName>
        <fullName evidence="2">Uncharacterized protein</fullName>
    </submittedName>
</protein>
<sequence>MDAPLLLPDMNSAGYSGQRPGLHIIWRREQIHQHPIKFPIAEFPHGESVTLTVCSPSVNDDQFHDIHEWRTMRPNLKACGQALITAMVNAVLALTLMLLVEFAITGTFQLAGPYLWAGLLIGLVIFFAQFWRQRHLCRNGQSTQESPDTL</sequence>
<comment type="caution">
    <text evidence="2">The sequence shown here is derived from an EMBL/GenBank/DDBJ whole genome shotgun (WGS) entry which is preliminary data.</text>
</comment>
<dbReference type="Proteomes" id="UP000005856">
    <property type="component" value="Unassembled WGS sequence"/>
</dbReference>
<organism evidence="2 3">
    <name type="scientific">Marinobacter algicola DG893</name>
    <dbReference type="NCBI Taxonomy" id="443152"/>
    <lineage>
        <taxon>Bacteria</taxon>
        <taxon>Pseudomonadati</taxon>
        <taxon>Pseudomonadota</taxon>
        <taxon>Gammaproteobacteria</taxon>
        <taxon>Pseudomonadales</taxon>
        <taxon>Marinobacteraceae</taxon>
        <taxon>Marinobacter</taxon>
    </lineage>
</organism>
<name>A6F459_9GAMM</name>
<evidence type="ECO:0000256" key="1">
    <source>
        <dbReference type="SAM" id="Phobius"/>
    </source>
</evidence>
<reference evidence="2 3" key="1">
    <citation type="submission" date="2007-06" db="EMBL/GenBank/DDBJ databases">
        <authorList>
            <person name="Green D."/>
            <person name="Ferriera S."/>
            <person name="Johnson J."/>
            <person name="Kravitz S."/>
            <person name="Beeson K."/>
            <person name="Sutton G."/>
            <person name="Rogers Y.-H."/>
            <person name="Friedman R."/>
            <person name="Frazier M."/>
            <person name="Venter J.C."/>
        </authorList>
    </citation>
    <scope>NUCLEOTIDE SEQUENCE [LARGE SCALE GENOMIC DNA]</scope>
    <source>
        <strain evidence="2 3">DG893</strain>
    </source>
</reference>
<gene>
    <name evidence="2" type="ORF">MDG893_01855</name>
</gene>
<feature type="transmembrane region" description="Helical" evidence="1">
    <location>
        <begin position="114"/>
        <end position="131"/>
    </location>
</feature>
<proteinExistence type="predicted"/>
<evidence type="ECO:0000313" key="2">
    <source>
        <dbReference type="EMBL" id="EDM46459.1"/>
    </source>
</evidence>
<evidence type="ECO:0000313" key="3">
    <source>
        <dbReference type="Proteomes" id="UP000005856"/>
    </source>
</evidence>